<feature type="binding site" evidence="22">
    <location>
        <position position="737"/>
    </location>
    <ligand>
        <name>ATP</name>
        <dbReference type="ChEBI" id="CHEBI:30616"/>
    </ligand>
</feature>
<dbReference type="EMBL" id="JBJKBG010000007">
    <property type="protein sequence ID" value="KAL3729719.1"/>
    <property type="molecule type" value="Genomic_DNA"/>
</dbReference>
<dbReference type="FunFam" id="1.10.510.10:FF:000358">
    <property type="entry name" value="Putative leucine-rich repeat receptor-like serine/threonine-protein kinase"/>
    <property type="match status" value="1"/>
</dbReference>
<dbReference type="GO" id="GO:0004674">
    <property type="term" value="F:protein serine/threonine kinase activity"/>
    <property type="evidence" value="ECO:0007669"/>
    <property type="project" value="UniProtKB-KW"/>
</dbReference>
<feature type="chain" id="PRO_5044845325" description="non-specific serine/threonine protein kinase" evidence="24">
    <location>
        <begin position="34"/>
        <end position="1027"/>
    </location>
</feature>
<evidence type="ECO:0000256" key="3">
    <source>
        <dbReference type="ARBA" id="ARBA00008684"/>
    </source>
</evidence>
<comment type="catalytic activity">
    <reaction evidence="21">
        <text>L-seryl-[protein] + ATP = O-phospho-L-seryl-[protein] + ADP + H(+)</text>
        <dbReference type="Rhea" id="RHEA:17989"/>
        <dbReference type="Rhea" id="RHEA-COMP:9863"/>
        <dbReference type="Rhea" id="RHEA-COMP:11604"/>
        <dbReference type="ChEBI" id="CHEBI:15378"/>
        <dbReference type="ChEBI" id="CHEBI:29999"/>
        <dbReference type="ChEBI" id="CHEBI:30616"/>
        <dbReference type="ChEBI" id="CHEBI:83421"/>
        <dbReference type="ChEBI" id="CHEBI:456216"/>
        <dbReference type="EC" id="2.7.11.1"/>
    </reaction>
</comment>
<evidence type="ECO:0000256" key="21">
    <source>
        <dbReference type="ARBA" id="ARBA00048679"/>
    </source>
</evidence>
<keyword evidence="19" id="KW-0325">Glycoprotein</keyword>
<evidence type="ECO:0000256" key="6">
    <source>
        <dbReference type="ARBA" id="ARBA00022527"/>
    </source>
</evidence>
<dbReference type="PROSITE" id="PS00107">
    <property type="entry name" value="PROTEIN_KINASE_ATP"/>
    <property type="match status" value="1"/>
</dbReference>
<keyword evidence="9" id="KW-0808">Transferase</keyword>
<dbReference type="SUPFAM" id="SSF56112">
    <property type="entry name" value="Protein kinase-like (PK-like)"/>
    <property type="match status" value="1"/>
</dbReference>
<dbReference type="AlphaFoldDB" id="A0ABD3JU39"/>
<evidence type="ECO:0000256" key="1">
    <source>
        <dbReference type="ARBA" id="ARBA00004162"/>
    </source>
</evidence>
<dbReference type="InterPro" id="IPR000719">
    <property type="entry name" value="Prot_kinase_dom"/>
</dbReference>
<evidence type="ECO:0000256" key="24">
    <source>
        <dbReference type="SAM" id="SignalP"/>
    </source>
</evidence>
<name>A0ABD3JU39_EUCGL</name>
<dbReference type="Gene3D" id="1.10.510.10">
    <property type="entry name" value="Transferase(Phosphotransferase) domain 1"/>
    <property type="match status" value="1"/>
</dbReference>
<dbReference type="SUPFAM" id="SSF52058">
    <property type="entry name" value="L domain-like"/>
    <property type="match status" value="2"/>
</dbReference>
<evidence type="ECO:0000256" key="20">
    <source>
        <dbReference type="ARBA" id="ARBA00047899"/>
    </source>
</evidence>
<dbReference type="PANTHER" id="PTHR27000:SF777">
    <property type="entry name" value="PROTEIN KINASE DOMAIN-CONTAINING PROTEIN"/>
    <property type="match status" value="1"/>
</dbReference>
<evidence type="ECO:0000256" key="18">
    <source>
        <dbReference type="ARBA" id="ARBA00023170"/>
    </source>
</evidence>
<comment type="catalytic activity">
    <reaction evidence="20">
        <text>L-threonyl-[protein] + ATP = O-phospho-L-threonyl-[protein] + ADP + H(+)</text>
        <dbReference type="Rhea" id="RHEA:46608"/>
        <dbReference type="Rhea" id="RHEA-COMP:11060"/>
        <dbReference type="Rhea" id="RHEA-COMP:11605"/>
        <dbReference type="ChEBI" id="CHEBI:15378"/>
        <dbReference type="ChEBI" id="CHEBI:30013"/>
        <dbReference type="ChEBI" id="CHEBI:30616"/>
        <dbReference type="ChEBI" id="CHEBI:61977"/>
        <dbReference type="ChEBI" id="CHEBI:456216"/>
        <dbReference type="EC" id="2.7.11.1"/>
    </reaction>
</comment>
<dbReference type="Gene3D" id="3.80.10.10">
    <property type="entry name" value="Ribonuclease Inhibitor"/>
    <property type="match status" value="3"/>
</dbReference>
<dbReference type="Pfam" id="PF00560">
    <property type="entry name" value="LRR_1"/>
    <property type="match status" value="7"/>
</dbReference>
<dbReference type="InterPro" id="IPR017441">
    <property type="entry name" value="Protein_kinase_ATP_BS"/>
</dbReference>
<feature type="transmembrane region" description="Helical" evidence="23">
    <location>
        <begin position="654"/>
        <end position="676"/>
    </location>
</feature>
<dbReference type="PANTHER" id="PTHR27000">
    <property type="entry name" value="LEUCINE-RICH REPEAT RECEPTOR-LIKE PROTEIN KINASE FAMILY PROTEIN-RELATED"/>
    <property type="match status" value="1"/>
</dbReference>
<dbReference type="Pfam" id="PF08263">
    <property type="entry name" value="LRRNT_2"/>
    <property type="match status" value="1"/>
</dbReference>
<keyword evidence="15 22" id="KW-0067">ATP-binding</keyword>
<dbReference type="InterPro" id="IPR013210">
    <property type="entry name" value="LRR_N_plant-typ"/>
</dbReference>
<comment type="subcellular location">
    <subcellularLocation>
        <location evidence="1">Cell membrane</location>
        <topology evidence="1">Single-pass membrane protein</topology>
    </subcellularLocation>
    <subcellularLocation>
        <location evidence="2">Membrane</location>
        <topology evidence="2">Single-pass type I membrane protein</topology>
    </subcellularLocation>
</comment>
<keyword evidence="17 23" id="KW-0472">Membrane</keyword>
<dbReference type="GO" id="GO:0005524">
    <property type="term" value="F:ATP binding"/>
    <property type="evidence" value="ECO:0007669"/>
    <property type="project" value="UniProtKB-UniRule"/>
</dbReference>
<proteinExistence type="inferred from homology"/>
<evidence type="ECO:0000256" key="4">
    <source>
        <dbReference type="ARBA" id="ARBA00012513"/>
    </source>
</evidence>
<comment type="similarity">
    <text evidence="3">Belongs to the protein kinase superfamily. Ser/Thr protein kinase family.</text>
</comment>
<dbReference type="EC" id="2.7.11.1" evidence="4"/>
<evidence type="ECO:0000256" key="12">
    <source>
        <dbReference type="ARBA" id="ARBA00022737"/>
    </source>
</evidence>
<dbReference type="InterPro" id="IPR008271">
    <property type="entry name" value="Ser/Thr_kinase_AS"/>
</dbReference>
<evidence type="ECO:0000256" key="15">
    <source>
        <dbReference type="ARBA" id="ARBA00022840"/>
    </source>
</evidence>
<evidence type="ECO:0000256" key="2">
    <source>
        <dbReference type="ARBA" id="ARBA00004479"/>
    </source>
</evidence>
<keyword evidence="16 23" id="KW-1133">Transmembrane helix</keyword>
<keyword evidence="6" id="KW-0723">Serine/threonine-protein kinase</keyword>
<evidence type="ECO:0000256" key="9">
    <source>
        <dbReference type="ARBA" id="ARBA00022679"/>
    </source>
</evidence>
<dbReference type="Gene3D" id="3.30.200.20">
    <property type="entry name" value="Phosphorylase Kinase, domain 1"/>
    <property type="match status" value="1"/>
</dbReference>
<dbReference type="FunFam" id="3.80.10.10:FF:000095">
    <property type="entry name" value="LRR receptor-like serine/threonine-protein kinase GSO1"/>
    <property type="match status" value="1"/>
</dbReference>
<dbReference type="FunFam" id="3.30.200.20:FF:000432">
    <property type="entry name" value="LRR receptor-like serine/threonine-protein kinase EFR"/>
    <property type="match status" value="1"/>
</dbReference>
<evidence type="ECO:0000256" key="19">
    <source>
        <dbReference type="ARBA" id="ARBA00023180"/>
    </source>
</evidence>
<dbReference type="GO" id="GO:0005886">
    <property type="term" value="C:plasma membrane"/>
    <property type="evidence" value="ECO:0007669"/>
    <property type="project" value="UniProtKB-SubCell"/>
</dbReference>
<keyword evidence="8" id="KW-0433">Leucine-rich repeat</keyword>
<organism evidence="26 27">
    <name type="scientific">Eucalyptus globulus</name>
    <name type="common">Tasmanian blue gum</name>
    <dbReference type="NCBI Taxonomy" id="34317"/>
    <lineage>
        <taxon>Eukaryota</taxon>
        <taxon>Viridiplantae</taxon>
        <taxon>Streptophyta</taxon>
        <taxon>Embryophyta</taxon>
        <taxon>Tracheophyta</taxon>
        <taxon>Spermatophyta</taxon>
        <taxon>Magnoliopsida</taxon>
        <taxon>eudicotyledons</taxon>
        <taxon>Gunneridae</taxon>
        <taxon>Pentapetalae</taxon>
        <taxon>rosids</taxon>
        <taxon>malvids</taxon>
        <taxon>Myrtales</taxon>
        <taxon>Myrtaceae</taxon>
        <taxon>Myrtoideae</taxon>
        <taxon>Eucalypteae</taxon>
        <taxon>Eucalyptus</taxon>
    </lineage>
</organism>
<dbReference type="PROSITE" id="PS50011">
    <property type="entry name" value="PROTEIN_KINASE_DOM"/>
    <property type="match status" value="1"/>
</dbReference>
<dbReference type="Pfam" id="PF07714">
    <property type="entry name" value="PK_Tyr_Ser-Thr"/>
    <property type="match status" value="1"/>
</dbReference>
<dbReference type="PROSITE" id="PS00108">
    <property type="entry name" value="PROTEIN_KINASE_ST"/>
    <property type="match status" value="1"/>
</dbReference>
<feature type="domain" description="Protein kinase" evidence="25">
    <location>
        <begin position="708"/>
        <end position="1020"/>
    </location>
</feature>
<reference evidence="26 27" key="1">
    <citation type="submission" date="2024-11" db="EMBL/GenBank/DDBJ databases">
        <title>Chromosome-level genome assembly of Eucalyptus globulus Labill. provides insights into its genome evolution.</title>
        <authorList>
            <person name="Li X."/>
        </authorList>
    </citation>
    <scope>NUCLEOTIDE SEQUENCE [LARGE SCALE GENOMIC DNA]</scope>
    <source>
        <strain evidence="26">CL2024</strain>
        <tissue evidence="26">Fresh tender leaves</tissue>
    </source>
</reference>
<evidence type="ECO:0000259" key="25">
    <source>
        <dbReference type="PROSITE" id="PS50011"/>
    </source>
</evidence>
<evidence type="ECO:0000256" key="7">
    <source>
        <dbReference type="ARBA" id="ARBA00022553"/>
    </source>
</evidence>
<dbReference type="InterPro" id="IPR003591">
    <property type="entry name" value="Leu-rich_rpt_typical-subtyp"/>
</dbReference>
<evidence type="ECO:0000313" key="26">
    <source>
        <dbReference type="EMBL" id="KAL3729719.1"/>
    </source>
</evidence>
<keyword evidence="7" id="KW-0597">Phosphoprotein</keyword>
<sequence>MDLPNIDQVLSRPFSCLTTIILLLGSALTLVEAGGNETDLLALLEFKAQITNSDGVLSSWNDSSHFCKWYGVTCSHRHQRVLVLDLHSKNLIGVLPPHIGNLSFLREVYLQNNSFHAEIPPHFGRLLRLQKLFLNNNSFSGQIPSNFSYCSNLLVLNLGFNMLKGNLPTELCSLSKLQGLILQFNSLMGNIPPSIGNLSSLDKFGIELNNFDGTIPETLGQLRNLRRLGLTVNKFVGTIPISIFNISALAHLNVGENQLEGGLPNDLGFTLPNIEWISTFRNHLTGPIPESISNASNLEAIQININNFTGKVPSFSKIRGLNRFNINDNNLGGEQSTDLDFLCSLTNSTKLIYLSIGENAFQGLIPDCISNLSTILSTFALAYNHISGTLPSGIRNLINLEALEMLGNNISGNIPLEIGNLNNLKYLNLGQNELSGQIPESFGNLRMLIELYLNSNNFRGSIPSSLKNCQNLLLLDLSTNNLSGYIPPEIMCLSSLSIYLDLSRNSLTGSLPEEVGKLQNLGELRLNENRLSQQIPSSIGSCISMERLYVQDNFFEGPLPSTMSSMRGLQVLNVSNNQLFGQIPKFLESLNLTNLSLSYNDFEGALPTGGVFRSAISTSVVGNKKLCGGLPNFQLSKCYYKESKRTRISGIAKILISIVSALVGVACILSLLYFFWFRHNKKASTSSSSEDGFLHVSYNSLLKATGGFSSTNLLGVGNFGSVYRGLLDQTQLIVAVKILDLTCHGASNSFIAECEVLRRIRHRNLVKVLTVCSGFDFNGNDFKALVYEFMPNGSLDEWLHPIASQYIERSKLSLLERVNISIDVACALDYLHHHYEMPIVHCDLKPSNILLDDEKTGHLGDFGLARFLPEAMHKLLANQSSSVKVKGSFGYIAPEYGMGSVVSTQGDVYSFGVLILEMFTGKRPTDDMFENGLDLHHFAKATLTDRVEKAIDPVLLQEIEELNKTQRVTLEGKNKSWSNIQDCLASIIKIGVACSSKSPRERMDIGDTLTKLQGIKKNFLISLSLPS</sequence>
<evidence type="ECO:0000313" key="27">
    <source>
        <dbReference type="Proteomes" id="UP001634007"/>
    </source>
</evidence>
<feature type="signal peptide" evidence="24">
    <location>
        <begin position="1"/>
        <end position="33"/>
    </location>
</feature>
<keyword evidence="13 22" id="KW-0547">Nucleotide-binding</keyword>
<evidence type="ECO:0000256" key="10">
    <source>
        <dbReference type="ARBA" id="ARBA00022692"/>
    </source>
</evidence>
<dbReference type="FunFam" id="3.80.10.10:FF:000288">
    <property type="entry name" value="LRR receptor-like serine/threonine-protein kinase EFR"/>
    <property type="match status" value="1"/>
</dbReference>
<keyword evidence="18" id="KW-0675">Receptor</keyword>
<evidence type="ECO:0000256" key="17">
    <source>
        <dbReference type="ARBA" id="ARBA00023136"/>
    </source>
</evidence>
<evidence type="ECO:0000256" key="11">
    <source>
        <dbReference type="ARBA" id="ARBA00022729"/>
    </source>
</evidence>
<keyword evidence="5" id="KW-1003">Cell membrane</keyword>
<keyword evidence="27" id="KW-1185">Reference proteome</keyword>
<dbReference type="SMART" id="SM00220">
    <property type="entry name" value="S_TKc"/>
    <property type="match status" value="1"/>
</dbReference>
<evidence type="ECO:0000256" key="22">
    <source>
        <dbReference type="PROSITE-ProRule" id="PRU10141"/>
    </source>
</evidence>
<dbReference type="InterPro" id="IPR011009">
    <property type="entry name" value="Kinase-like_dom_sf"/>
</dbReference>
<keyword evidence="10 23" id="KW-0812">Transmembrane</keyword>
<gene>
    <name evidence="26" type="ORF">ACJRO7_026801</name>
</gene>
<evidence type="ECO:0000256" key="16">
    <source>
        <dbReference type="ARBA" id="ARBA00022989"/>
    </source>
</evidence>
<evidence type="ECO:0000256" key="5">
    <source>
        <dbReference type="ARBA" id="ARBA00022475"/>
    </source>
</evidence>
<protein>
    <recommendedName>
        <fullName evidence="4">non-specific serine/threonine protein kinase</fullName>
        <ecNumber evidence="4">2.7.11.1</ecNumber>
    </recommendedName>
</protein>
<dbReference type="InterPro" id="IPR032675">
    <property type="entry name" value="LRR_dom_sf"/>
</dbReference>
<dbReference type="InterPro" id="IPR001611">
    <property type="entry name" value="Leu-rich_rpt"/>
</dbReference>
<keyword evidence="12" id="KW-0677">Repeat</keyword>
<evidence type="ECO:0000256" key="14">
    <source>
        <dbReference type="ARBA" id="ARBA00022777"/>
    </source>
</evidence>
<comment type="caution">
    <text evidence="26">The sequence shown here is derived from an EMBL/GenBank/DDBJ whole genome shotgun (WGS) entry which is preliminary data.</text>
</comment>
<dbReference type="InterPro" id="IPR001245">
    <property type="entry name" value="Ser-Thr/Tyr_kinase_cat_dom"/>
</dbReference>
<dbReference type="SMART" id="SM00369">
    <property type="entry name" value="LRR_TYP"/>
    <property type="match status" value="9"/>
</dbReference>
<keyword evidence="11 24" id="KW-0732">Signal</keyword>
<keyword evidence="14" id="KW-0418">Kinase</keyword>
<accession>A0ABD3JU39</accession>
<evidence type="ECO:0000256" key="13">
    <source>
        <dbReference type="ARBA" id="ARBA00022741"/>
    </source>
</evidence>
<dbReference type="Proteomes" id="UP001634007">
    <property type="component" value="Unassembled WGS sequence"/>
</dbReference>
<evidence type="ECO:0000256" key="23">
    <source>
        <dbReference type="SAM" id="Phobius"/>
    </source>
</evidence>
<evidence type="ECO:0000256" key="8">
    <source>
        <dbReference type="ARBA" id="ARBA00022614"/>
    </source>
</evidence>